<dbReference type="AlphaFoldDB" id="J9FZY4"/>
<organism evidence="1">
    <name type="scientific">gut metagenome</name>
    <dbReference type="NCBI Taxonomy" id="749906"/>
    <lineage>
        <taxon>unclassified sequences</taxon>
        <taxon>metagenomes</taxon>
        <taxon>organismal metagenomes</taxon>
    </lineage>
</organism>
<evidence type="ECO:0000313" key="1">
    <source>
        <dbReference type="EMBL" id="EJW95087.1"/>
    </source>
</evidence>
<reference evidence="1" key="1">
    <citation type="journal article" date="2012" name="PLoS ONE">
        <title>Gene sets for utilization of primary and secondary nutrition supplies in the distal gut of endangered iberian lynx.</title>
        <authorList>
            <person name="Alcaide M."/>
            <person name="Messina E."/>
            <person name="Richter M."/>
            <person name="Bargiela R."/>
            <person name="Peplies J."/>
            <person name="Huws S.A."/>
            <person name="Newbold C.J."/>
            <person name="Golyshin P.N."/>
            <person name="Simon M.A."/>
            <person name="Lopez G."/>
            <person name="Yakimov M.M."/>
            <person name="Ferrer M."/>
        </authorList>
    </citation>
    <scope>NUCLEOTIDE SEQUENCE</scope>
</reference>
<protein>
    <submittedName>
        <fullName evidence="1">Uncharacterized protein</fullName>
    </submittedName>
</protein>
<dbReference type="EMBL" id="AMCI01006008">
    <property type="protein sequence ID" value="EJW95087.1"/>
    <property type="molecule type" value="Genomic_DNA"/>
</dbReference>
<sequence length="41" mass="4697">FRDKSAIFVTSIPIPEAPMGRGWADIHMVKGVFVRFSFDDR</sequence>
<feature type="non-terminal residue" evidence="1">
    <location>
        <position position="1"/>
    </location>
</feature>
<proteinExistence type="predicted"/>
<comment type="caution">
    <text evidence="1">The sequence shown here is derived from an EMBL/GenBank/DDBJ whole genome shotgun (WGS) entry which is preliminary data.</text>
</comment>
<name>J9FZY4_9ZZZZ</name>
<accession>J9FZY4</accession>
<gene>
    <name evidence="1" type="ORF">EVA_16805</name>
</gene>